<evidence type="ECO:0000256" key="2">
    <source>
        <dbReference type="ARBA" id="ARBA00022737"/>
    </source>
</evidence>
<dbReference type="InterPro" id="IPR036236">
    <property type="entry name" value="Znf_C2H2_sf"/>
</dbReference>
<dbReference type="Proteomes" id="UP001374579">
    <property type="component" value="Unassembled WGS sequence"/>
</dbReference>
<keyword evidence="1" id="KW-0479">Metal-binding</keyword>
<dbReference type="PANTHER" id="PTHR24379">
    <property type="entry name" value="KRAB AND ZINC FINGER DOMAIN-CONTAINING"/>
    <property type="match status" value="1"/>
</dbReference>
<feature type="domain" description="C2H2-type" evidence="7">
    <location>
        <begin position="924"/>
        <end position="947"/>
    </location>
</feature>
<dbReference type="AlphaFoldDB" id="A0AAN9GQ56"/>
<proteinExistence type="predicted"/>
<evidence type="ECO:0000256" key="3">
    <source>
        <dbReference type="ARBA" id="ARBA00022771"/>
    </source>
</evidence>
<evidence type="ECO:0000313" key="9">
    <source>
        <dbReference type="Proteomes" id="UP001374579"/>
    </source>
</evidence>
<evidence type="ECO:0000256" key="1">
    <source>
        <dbReference type="ARBA" id="ARBA00022723"/>
    </source>
</evidence>
<dbReference type="GO" id="GO:0005634">
    <property type="term" value="C:nucleus"/>
    <property type="evidence" value="ECO:0007669"/>
    <property type="project" value="TreeGrafter"/>
</dbReference>
<feature type="domain" description="C2H2-type" evidence="7">
    <location>
        <begin position="595"/>
        <end position="623"/>
    </location>
</feature>
<dbReference type="EMBL" id="JBAMIC010000001">
    <property type="protein sequence ID" value="KAK7116704.1"/>
    <property type="molecule type" value="Genomic_DNA"/>
</dbReference>
<feature type="domain" description="C2H2-type" evidence="7">
    <location>
        <begin position="806"/>
        <end position="833"/>
    </location>
</feature>
<reference evidence="8 9" key="1">
    <citation type="submission" date="2024-02" db="EMBL/GenBank/DDBJ databases">
        <title>Chromosome-scale genome assembly of the rough periwinkle Littorina saxatilis.</title>
        <authorList>
            <person name="De Jode A."/>
            <person name="Faria R."/>
            <person name="Formenti G."/>
            <person name="Sims Y."/>
            <person name="Smith T.P."/>
            <person name="Tracey A."/>
            <person name="Wood J.M.D."/>
            <person name="Zagrodzka Z.B."/>
            <person name="Johannesson K."/>
            <person name="Butlin R.K."/>
            <person name="Leder E.H."/>
        </authorList>
    </citation>
    <scope>NUCLEOTIDE SEQUENCE [LARGE SCALE GENOMIC DNA]</scope>
    <source>
        <strain evidence="8">Snail1</strain>
        <tissue evidence="8">Muscle</tissue>
    </source>
</reference>
<dbReference type="Pfam" id="PF00096">
    <property type="entry name" value="zf-C2H2"/>
    <property type="match status" value="4"/>
</dbReference>
<dbReference type="GO" id="GO:0008270">
    <property type="term" value="F:zinc ion binding"/>
    <property type="evidence" value="ECO:0007669"/>
    <property type="project" value="UniProtKB-KW"/>
</dbReference>
<comment type="caution">
    <text evidence="8">The sequence shown here is derived from an EMBL/GenBank/DDBJ whole genome shotgun (WGS) entry which is preliminary data.</text>
</comment>
<feature type="domain" description="C2H2-type" evidence="7">
    <location>
        <begin position="863"/>
        <end position="891"/>
    </location>
</feature>
<evidence type="ECO:0000256" key="6">
    <source>
        <dbReference type="SAM" id="MobiDB-lite"/>
    </source>
</evidence>
<sequence length="1220" mass="133915">MGEEKLASFFLKVQAVEESFLRLEAKERSRALNILQSSVNKLLNFVGDADVVSASLCGSDATSSNKENAQKDEKGRKKEAQKKKRQSVKTKKKAANRSASGGFSGSKNSDRKISAESYYAADTANAQDADVQRGATTLPQQSGNPKHENKDNFDDDLQELADFDPSTYDFNPALQHTSADTVSRAGGSHMTQHGGKFAGKMLSMSVATSEGSICPTSAAQSQYQDQILEASTSHDNNSCEMSHSHYRGQILPGGSQEMKGSCHLSQYEAQQIMSASQMDSAAEASQFTGRVIDASGDHAQYAGGVIDSSGGPSQFAGGVIDSSGDPSQYAGNVIDTAGDATQYAGSVIDSTGETSQYAGGVIDMSMGQDVQNCNPSHPHAQYTGAMIPTAQDVTVCTTSQYAGAVLAMSMPETVSYSAAHYSHTVMQGVNGAATHPHFTDAVLDMSTAANRQCHNGIPASQYTGTIFEGAVLGAPVGAGCSPFQFRRPMFEPHEAFHRSQELTQSLMHASMLQQQQLYQLHQQTVTSRWRVFVCRGCGENLTHHRSVKAHLLSHGSSPLSCRFCRQRQVNHVALLHHLCGGQHWKESANVSREVYMCHECGKFFSSKVKLKSHFEGDHGVEMPQDVKFTCRFCGLQLDKKLSLFLHYRQHACGRFVCRKCGAILNDFVQYASHMTQHQKKKRKTCQQCGETFRCQQSFAKHIQTHAGHTCEKCQKTFLSAEALSKHQCRTRSARVKGKVMRSRTQDGQKPFEYTKGLEHHSYLPTGEKSLHCNQCYMSFRTSKALTKHRQTLGHCRRTGKSRENQHLCSECGKAYFRRQALQRHLRQHEHKKPYSCQYCNFHCSERDNLRRHAARHFSTQRNFICELCGAAFHAKKTLEMHHSYKHNAERRFKCPDCPMTFKARNALGRHSKTHSRTREHGCWCGAAFNRLYNLRRHMRLVHGSDDALPPIRRVEVLDLNQSVKQAVTAPPAKKMLVKTRKVKADCMQKEQEAAAAAVVVGGEEGEGGDGGGRMEREGVQVLPQVGMGGMASQDQQVGLEGVDSYSSMAAAASGGGVVGQANILHPLSHPPHPHLTMEQSYAMVSATLHHHHHHHNLHHDPQQTLIAATTGAEPAPIPSHPHPFPHLSHPAIDYSQLPSLSTMVPYSANIPTSNASTTTVTDVSAQRQDYYQPAGAGGMEATHQQAAEYTTSPFSFIQNFLLPSVGVANLLDLAHASGAK</sequence>
<organism evidence="8 9">
    <name type="scientific">Littorina saxatilis</name>
    <dbReference type="NCBI Taxonomy" id="31220"/>
    <lineage>
        <taxon>Eukaryota</taxon>
        <taxon>Metazoa</taxon>
        <taxon>Spiralia</taxon>
        <taxon>Lophotrochozoa</taxon>
        <taxon>Mollusca</taxon>
        <taxon>Gastropoda</taxon>
        <taxon>Caenogastropoda</taxon>
        <taxon>Littorinimorpha</taxon>
        <taxon>Littorinoidea</taxon>
        <taxon>Littorinidae</taxon>
        <taxon>Littorina</taxon>
    </lineage>
</organism>
<keyword evidence="2" id="KW-0677">Repeat</keyword>
<feature type="compositionally biased region" description="Basic and acidic residues" evidence="6">
    <location>
        <begin position="68"/>
        <end position="78"/>
    </location>
</feature>
<dbReference type="PANTHER" id="PTHR24379:SF127">
    <property type="entry name" value="BLOODY FINGERS-RELATED"/>
    <property type="match status" value="1"/>
</dbReference>
<accession>A0AAN9GQ56</accession>
<dbReference type="GO" id="GO:0000977">
    <property type="term" value="F:RNA polymerase II transcription regulatory region sequence-specific DNA binding"/>
    <property type="evidence" value="ECO:0007669"/>
    <property type="project" value="TreeGrafter"/>
</dbReference>
<protein>
    <recommendedName>
        <fullName evidence="7">C2H2-type domain-containing protein</fullName>
    </recommendedName>
</protein>
<feature type="domain" description="C2H2-type" evidence="7">
    <location>
        <begin position="892"/>
        <end position="919"/>
    </location>
</feature>
<evidence type="ECO:0000256" key="4">
    <source>
        <dbReference type="ARBA" id="ARBA00022833"/>
    </source>
</evidence>
<evidence type="ECO:0000259" key="7">
    <source>
        <dbReference type="PROSITE" id="PS50157"/>
    </source>
</evidence>
<keyword evidence="3 5" id="KW-0863">Zinc-finger</keyword>
<evidence type="ECO:0000256" key="5">
    <source>
        <dbReference type="PROSITE-ProRule" id="PRU00042"/>
    </source>
</evidence>
<keyword evidence="9" id="KW-1185">Reference proteome</keyword>
<dbReference type="SMART" id="SM00355">
    <property type="entry name" value="ZnF_C2H2"/>
    <property type="match status" value="13"/>
</dbReference>
<feature type="compositionally biased region" description="Polar residues" evidence="6">
    <location>
        <begin position="97"/>
        <end position="107"/>
    </location>
</feature>
<evidence type="ECO:0000313" key="8">
    <source>
        <dbReference type="EMBL" id="KAK7116704.1"/>
    </source>
</evidence>
<feature type="region of interest" description="Disordered" evidence="6">
    <location>
        <begin position="56"/>
        <end position="110"/>
    </location>
</feature>
<dbReference type="SUPFAM" id="SSF57667">
    <property type="entry name" value="beta-beta-alpha zinc fingers"/>
    <property type="match status" value="6"/>
</dbReference>
<gene>
    <name evidence="8" type="ORF">V1264_002336</name>
</gene>
<keyword evidence="4" id="KW-0862">Zinc</keyword>
<dbReference type="Gene3D" id="3.30.160.60">
    <property type="entry name" value="Classic Zinc Finger"/>
    <property type="match status" value="6"/>
</dbReference>
<feature type="domain" description="C2H2-type" evidence="7">
    <location>
        <begin position="683"/>
        <end position="710"/>
    </location>
</feature>
<dbReference type="GO" id="GO:0000981">
    <property type="term" value="F:DNA-binding transcription factor activity, RNA polymerase II-specific"/>
    <property type="evidence" value="ECO:0007669"/>
    <property type="project" value="TreeGrafter"/>
</dbReference>
<dbReference type="PROSITE" id="PS50157">
    <property type="entry name" value="ZINC_FINGER_C2H2_2"/>
    <property type="match status" value="6"/>
</dbReference>
<feature type="compositionally biased region" description="Basic residues" evidence="6">
    <location>
        <begin position="79"/>
        <end position="95"/>
    </location>
</feature>
<dbReference type="PROSITE" id="PS00028">
    <property type="entry name" value="ZINC_FINGER_C2H2_1"/>
    <property type="match status" value="9"/>
</dbReference>
<dbReference type="InterPro" id="IPR013087">
    <property type="entry name" value="Znf_C2H2_type"/>
</dbReference>
<name>A0AAN9GQ56_9CAEN</name>